<keyword evidence="1" id="KW-1133">Transmembrane helix</keyword>
<dbReference type="EMBL" id="JBHRVA010000002">
    <property type="protein sequence ID" value="MFC3302841.1"/>
    <property type="molecule type" value="Genomic_DNA"/>
</dbReference>
<keyword evidence="1" id="KW-0812">Transmembrane</keyword>
<evidence type="ECO:0000313" key="2">
    <source>
        <dbReference type="EMBL" id="MFC3302841.1"/>
    </source>
</evidence>
<comment type="caution">
    <text evidence="2">The sequence shown here is derived from an EMBL/GenBank/DDBJ whole genome shotgun (WGS) entry which is preliminary data.</text>
</comment>
<dbReference type="RefSeq" id="WP_189571749.1">
    <property type="nucleotide sequence ID" value="NZ_BMXU01000001.1"/>
</dbReference>
<organism evidence="2 3">
    <name type="scientific">Parvularcula lutaonensis</name>
    <dbReference type="NCBI Taxonomy" id="491923"/>
    <lineage>
        <taxon>Bacteria</taxon>
        <taxon>Pseudomonadati</taxon>
        <taxon>Pseudomonadota</taxon>
        <taxon>Alphaproteobacteria</taxon>
        <taxon>Parvularculales</taxon>
        <taxon>Parvularculaceae</taxon>
        <taxon>Parvularcula</taxon>
    </lineage>
</organism>
<reference evidence="3" key="1">
    <citation type="journal article" date="2019" name="Int. J. Syst. Evol. Microbiol.">
        <title>The Global Catalogue of Microorganisms (GCM) 10K type strain sequencing project: providing services to taxonomists for standard genome sequencing and annotation.</title>
        <authorList>
            <consortium name="The Broad Institute Genomics Platform"/>
            <consortium name="The Broad Institute Genome Sequencing Center for Infectious Disease"/>
            <person name="Wu L."/>
            <person name="Ma J."/>
        </authorList>
    </citation>
    <scope>NUCLEOTIDE SEQUENCE [LARGE SCALE GENOMIC DNA]</scope>
    <source>
        <strain evidence="3">KCTC 22245</strain>
    </source>
</reference>
<sequence>MIVKAIWILALWVFALIAFGFGLHAQGAFRWVAFVSGGGFAGVLPLVVFLSNTPEKLRTHVIYLLAGVSLVAAFIVVSPSVFG</sequence>
<proteinExistence type="predicted"/>
<feature type="transmembrane region" description="Helical" evidence="1">
    <location>
        <begin position="62"/>
        <end position="82"/>
    </location>
</feature>
<evidence type="ECO:0000256" key="1">
    <source>
        <dbReference type="SAM" id="Phobius"/>
    </source>
</evidence>
<keyword evidence="1" id="KW-0472">Membrane</keyword>
<name>A0ABV7MEX1_9PROT</name>
<feature type="transmembrane region" description="Helical" evidence="1">
    <location>
        <begin position="31"/>
        <end position="50"/>
    </location>
</feature>
<accession>A0ABV7MEX1</accession>
<evidence type="ECO:0000313" key="3">
    <source>
        <dbReference type="Proteomes" id="UP001595607"/>
    </source>
</evidence>
<gene>
    <name evidence="2" type="ORF">ACFONP_08860</name>
</gene>
<dbReference type="Proteomes" id="UP001595607">
    <property type="component" value="Unassembled WGS sequence"/>
</dbReference>
<protein>
    <submittedName>
        <fullName evidence="2">Uncharacterized protein</fullName>
    </submittedName>
</protein>
<keyword evidence="3" id="KW-1185">Reference proteome</keyword>
<feature type="transmembrane region" description="Helical" evidence="1">
    <location>
        <begin position="7"/>
        <end position="25"/>
    </location>
</feature>